<dbReference type="Pfam" id="PF20301">
    <property type="entry name" value="pNTSase1"/>
    <property type="match status" value="1"/>
</dbReference>
<evidence type="ECO:0000313" key="1">
    <source>
        <dbReference type="EMBL" id="MBH0114351.1"/>
    </source>
</evidence>
<keyword evidence="2" id="KW-1185">Reference proteome</keyword>
<evidence type="ECO:0000313" key="2">
    <source>
        <dbReference type="Proteomes" id="UP000617634"/>
    </source>
</evidence>
<dbReference type="AlphaFoldDB" id="A0A931HFE4"/>
<dbReference type="Proteomes" id="UP000617634">
    <property type="component" value="Unassembled WGS sequence"/>
</dbReference>
<proteinExistence type="predicted"/>
<sequence length="158" mass="17500">MSTLNYTQYGLAPLLDLGLDEAAEPLVFTVTLGVKDGQIVLDYAQKSSGKDYIAITCNSFVEIVLEGDQLYFSKEFDAITTKETLSSYYGSVSYGAYDPKLDRYKTVRFAARYNEGGKVGTIHRFNINVDLLQPGTDGEPRWIGLTIDPDIKNPPPVD</sequence>
<dbReference type="EMBL" id="JADZGI010000002">
    <property type="protein sequence ID" value="MBH0114351.1"/>
    <property type="molecule type" value="Genomic_DNA"/>
</dbReference>
<gene>
    <name evidence="1" type="ORF">I5E68_15505</name>
</gene>
<name>A0A931HFE4_9SPHN</name>
<comment type="caution">
    <text evidence="1">The sequence shown here is derived from an EMBL/GenBank/DDBJ whole genome shotgun (WGS) entry which is preliminary data.</text>
</comment>
<accession>A0A931HFE4</accession>
<dbReference type="RefSeq" id="WP_197165579.1">
    <property type="nucleotide sequence ID" value="NZ_JADZGI010000002.1"/>
</dbReference>
<reference evidence="1" key="1">
    <citation type="submission" date="2020-11" db="EMBL/GenBank/DDBJ databases">
        <title>Novosphingobium aureum sp. nov., a marine bacterium isolated from sediment of a salt flat.</title>
        <authorList>
            <person name="Yoo Y."/>
            <person name="Kim J.-J."/>
        </authorList>
    </citation>
    <scope>NUCLEOTIDE SEQUENCE</scope>
    <source>
        <strain evidence="1">YJ-S2-02</strain>
    </source>
</reference>
<protein>
    <submittedName>
        <fullName evidence="1">Uncharacterized protein</fullName>
    </submittedName>
</protein>
<dbReference type="InterPro" id="IPR046875">
    <property type="entry name" value="Pred_NTSase1"/>
</dbReference>
<organism evidence="1 2">
    <name type="scientific">Novosphingobium aureum</name>
    <dbReference type="NCBI Taxonomy" id="2792964"/>
    <lineage>
        <taxon>Bacteria</taxon>
        <taxon>Pseudomonadati</taxon>
        <taxon>Pseudomonadota</taxon>
        <taxon>Alphaproteobacteria</taxon>
        <taxon>Sphingomonadales</taxon>
        <taxon>Sphingomonadaceae</taxon>
        <taxon>Novosphingobium</taxon>
    </lineage>
</organism>